<proteinExistence type="predicted"/>
<name>A0A8I1DEF2_THEIN</name>
<dbReference type="SMART" id="SM00860">
    <property type="entry name" value="SMI1_KNR4"/>
    <property type="match status" value="1"/>
</dbReference>
<accession>A0A8I1DEF2</accession>
<dbReference type="InterPro" id="IPR037883">
    <property type="entry name" value="Knr4/Smi1-like_sf"/>
</dbReference>
<dbReference type="Proteomes" id="UP000633619">
    <property type="component" value="Unassembled WGS sequence"/>
</dbReference>
<feature type="domain" description="Knr4/Smi1-like" evidence="1">
    <location>
        <begin position="29"/>
        <end position="149"/>
    </location>
</feature>
<reference evidence="2 3" key="1">
    <citation type="submission" date="2020-12" db="EMBL/GenBank/DDBJ databases">
        <title>WGS of Thermoactinomyces spp.</title>
        <authorList>
            <person name="Cheng K."/>
        </authorList>
    </citation>
    <scope>NUCLEOTIDE SEQUENCE [LARGE SCALE GENOMIC DNA]</scope>
    <source>
        <strain evidence="3">CICC 10671\DSM 43846</strain>
    </source>
</reference>
<dbReference type="SUPFAM" id="SSF160631">
    <property type="entry name" value="SMI1/KNR4-like"/>
    <property type="match status" value="1"/>
</dbReference>
<dbReference type="AlphaFoldDB" id="A0A8I1DEF2"/>
<organism evidence="2 3">
    <name type="scientific">Thermoactinomyces intermedius</name>
    <dbReference type="NCBI Taxonomy" id="2024"/>
    <lineage>
        <taxon>Bacteria</taxon>
        <taxon>Bacillati</taxon>
        <taxon>Bacillota</taxon>
        <taxon>Bacilli</taxon>
        <taxon>Bacillales</taxon>
        <taxon>Thermoactinomycetaceae</taxon>
        <taxon>Thermoactinomyces</taxon>
    </lineage>
</organism>
<comment type="caution">
    <text evidence="2">The sequence shown here is derived from an EMBL/GenBank/DDBJ whole genome shotgun (WGS) entry which is preliminary data.</text>
</comment>
<dbReference type="EMBL" id="JAECVW010000002">
    <property type="protein sequence ID" value="MBH8594600.1"/>
    <property type="molecule type" value="Genomic_DNA"/>
</dbReference>
<gene>
    <name evidence="2" type="ORF">I8U20_04560</name>
</gene>
<sequence length="167" mass="19848">MCDFSFLKKYVLPSEHIQAPLDFKHEFYPVGKREMEAAEKRLNRKFPKELREFYLQIGYGFMWTVKDRMSINRIMDPDSVADLLLGENVYEDYYLADEFAEEPQLFPFFEVGDDIMISLDLSLETDNGNHPVDYTGLKVANSLEEFLRKLDAEQDYYVRFTYEEDED</sequence>
<evidence type="ECO:0000313" key="3">
    <source>
        <dbReference type="Proteomes" id="UP000633619"/>
    </source>
</evidence>
<dbReference type="Gene3D" id="3.40.1580.10">
    <property type="entry name" value="SMI1/KNR4-like"/>
    <property type="match status" value="1"/>
</dbReference>
<dbReference type="InterPro" id="IPR018958">
    <property type="entry name" value="Knr4/Smi1-like_dom"/>
</dbReference>
<dbReference type="Pfam" id="PF14568">
    <property type="entry name" value="SUKH_6"/>
    <property type="match status" value="1"/>
</dbReference>
<evidence type="ECO:0000313" key="2">
    <source>
        <dbReference type="EMBL" id="MBH8594600.1"/>
    </source>
</evidence>
<keyword evidence="3" id="KW-1185">Reference proteome</keyword>
<dbReference type="RefSeq" id="WP_181731832.1">
    <property type="nucleotide sequence ID" value="NZ_JACEIR010000003.1"/>
</dbReference>
<protein>
    <submittedName>
        <fullName evidence="2">SMI1/KNR4 family protein</fullName>
    </submittedName>
</protein>
<evidence type="ECO:0000259" key="1">
    <source>
        <dbReference type="SMART" id="SM00860"/>
    </source>
</evidence>